<keyword evidence="3" id="KW-1185">Reference proteome</keyword>
<feature type="region of interest" description="Disordered" evidence="1">
    <location>
        <begin position="70"/>
        <end position="104"/>
    </location>
</feature>
<feature type="compositionally biased region" description="Basic and acidic residues" evidence="1">
    <location>
        <begin position="94"/>
        <end position="104"/>
    </location>
</feature>
<sequence length="104" mass="11675">MSAREAAEKFQVPRSTLGDRLKAIKTGETVDLALQMGRFKKTFTADMEKRLQSQEPRSHLMCEEASCARDKPAPSHYAQDATSLSSIQPGMQCLDEKMPSTERR</sequence>
<feature type="compositionally biased region" description="Polar residues" evidence="1">
    <location>
        <begin position="80"/>
        <end position="89"/>
    </location>
</feature>
<reference evidence="2" key="1">
    <citation type="submission" date="2019-08" db="EMBL/GenBank/DDBJ databases">
        <title>The genome of the North American firefly Photinus pyralis.</title>
        <authorList>
            <consortium name="Photinus pyralis genome working group"/>
            <person name="Fallon T.R."/>
            <person name="Sander Lower S.E."/>
            <person name="Weng J.-K."/>
        </authorList>
    </citation>
    <scope>NUCLEOTIDE SEQUENCE</scope>
    <source>
        <strain evidence="2">TRF0915ILg1</strain>
        <tissue evidence="2">Whole body</tissue>
    </source>
</reference>
<evidence type="ECO:0000313" key="3">
    <source>
        <dbReference type="Proteomes" id="UP000801492"/>
    </source>
</evidence>
<gene>
    <name evidence="2" type="ORF">ILUMI_21210</name>
</gene>
<dbReference type="Gene3D" id="1.10.10.60">
    <property type="entry name" value="Homeodomain-like"/>
    <property type="match status" value="1"/>
</dbReference>
<name>A0A8K0CCT9_IGNLU</name>
<accession>A0A8K0CCT9</accession>
<dbReference type="OrthoDB" id="6811504at2759"/>
<dbReference type="Proteomes" id="UP000801492">
    <property type="component" value="Unassembled WGS sequence"/>
</dbReference>
<dbReference type="EMBL" id="VTPC01090045">
    <property type="protein sequence ID" value="KAF2884933.1"/>
    <property type="molecule type" value="Genomic_DNA"/>
</dbReference>
<evidence type="ECO:0000313" key="2">
    <source>
        <dbReference type="EMBL" id="KAF2884933.1"/>
    </source>
</evidence>
<evidence type="ECO:0000256" key="1">
    <source>
        <dbReference type="SAM" id="MobiDB-lite"/>
    </source>
</evidence>
<protein>
    <submittedName>
        <fullName evidence="2">Uncharacterized protein</fullName>
    </submittedName>
</protein>
<proteinExistence type="predicted"/>
<organism evidence="2 3">
    <name type="scientific">Ignelater luminosus</name>
    <name type="common">Cucubano</name>
    <name type="synonym">Pyrophorus luminosus</name>
    <dbReference type="NCBI Taxonomy" id="2038154"/>
    <lineage>
        <taxon>Eukaryota</taxon>
        <taxon>Metazoa</taxon>
        <taxon>Ecdysozoa</taxon>
        <taxon>Arthropoda</taxon>
        <taxon>Hexapoda</taxon>
        <taxon>Insecta</taxon>
        <taxon>Pterygota</taxon>
        <taxon>Neoptera</taxon>
        <taxon>Endopterygota</taxon>
        <taxon>Coleoptera</taxon>
        <taxon>Polyphaga</taxon>
        <taxon>Elateriformia</taxon>
        <taxon>Elateroidea</taxon>
        <taxon>Elateridae</taxon>
        <taxon>Agrypninae</taxon>
        <taxon>Pyrophorini</taxon>
        <taxon>Ignelater</taxon>
    </lineage>
</organism>
<dbReference type="AlphaFoldDB" id="A0A8K0CCT9"/>
<comment type="caution">
    <text evidence="2">The sequence shown here is derived from an EMBL/GenBank/DDBJ whole genome shotgun (WGS) entry which is preliminary data.</text>
</comment>